<dbReference type="PANTHER" id="PTHR47938:SF2">
    <property type="entry name" value="OS06G0184866 PROTEIN"/>
    <property type="match status" value="1"/>
</dbReference>
<keyword evidence="5" id="KW-1185">Reference proteome</keyword>
<sequence length="376" mass="43018">MAVHTPRLLFSAFSKTKPFLFQSNNIIFRSLSTTTPASHLNPNPRTRSSTPTEKQFDSWVSRLRPGFTSADVDAALREQSDPDLALDIFRWTSLQPGYRHSTSTYHTMLHISVSSRRFSAVESLISDILSGACHPDPPLINSAIRFCCSVRRLFSRAFELYRLMLRPDTDCRPSLETFSLLLGVILNRFGKPPVCYIYLRSIRSLVRQMKTTGVIPDTLTLNLIIKAYSICLDMNEALRVFREMELYGCEPNEYTYGYITKGFCEKGLLDQGFGFFREMRNKGFVPTSSIYMSLICSLALEEKFDECIKVLLDMLENSMAPDILTYRTVFEGMCRGGRTEEAFELLEELGRKKKAMDRSVYSDLLDGLHWLQNPQD</sequence>
<dbReference type="InterPro" id="IPR011990">
    <property type="entry name" value="TPR-like_helical_dom_sf"/>
</dbReference>
<feature type="repeat" description="PPR" evidence="3">
    <location>
        <begin position="252"/>
        <end position="286"/>
    </location>
</feature>
<protein>
    <submittedName>
        <fullName evidence="4">Pentatricopeptide repeat-containing protein</fullName>
    </submittedName>
</protein>
<dbReference type="Pfam" id="PF13041">
    <property type="entry name" value="PPR_2"/>
    <property type="match status" value="2"/>
</dbReference>
<proteinExistence type="inferred from homology"/>
<evidence type="ECO:0000313" key="5">
    <source>
        <dbReference type="Proteomes" id="UP001418222"/>
    </source>
</evidence>
<gene>
    <name evidence="4" type="ORF">KSP39_PZI021272</name>
</gene>
<evidence type="ECO:0000256" key="1">
    <source>
        <dbReference type="ARBA" id="ARBA00007626"/>
    </source>
</evidence>
<comment type="caution">
    <text evidence="4">The sequence shown here is derived from an EMBL/GenBank/DDBJ whole genome shotgun (WGS) entry which is preliminary data.</text>
</comment>
<name>A0AAP0AYF3_9ASPA</name>
<feature type="repeat" description="PPR" evidence="3">
    <location>
        <begin position="322"/>
        <end position="356"/>
    </location>
</feature>
<evidence type="ECO:0000256" key="2">
    <source>
        <dbReference type="ARBA" id="ARBA00022737"/>
    </source>
</evidence>
<dbReference type="EMBL" id="JBBWWQ010000019">
    <property type="protein sequence ID" value="KAK8919054.1"/>
    <property type="molecule type" value="Genomic_DNA"/>
</dbReference>
<dbReference type="PANTHER" id="PTHR47938">
    <property type="entry name" value="RESPIRATORY COMPLEX I CHAPERONE (CIA84), PUTATIVE (AFU_ORTHOLOGUE AFUA_2G06020)-RELATED"/>
    <property type="match status" value="1"/>
</dbReference>
<organism evidence="4 5">
    <name type="scientific">Platanthera zijinensis</name>
    <dbReference type="NCBI Taxonomy" id="2320716"/>
    <lineage>
        <taxon>Eukaryota</taxon>
        <taxon>Viridiplantae</taxon>
        <taxon>Streptophyta</taxon>
        <taxon>Embryophyta</taxon>
        <taxon>Tracheophyta</taxon>
        <taxon>Spermatophyta</taxon>
        <taxon>Magnoliopsida</taxon>
        <taxon>Liliopsida</taxon>
        <taxon>Asparagales</taxon>
        <taxon>Orchidaceae</taxon>
        <taxon>Orchidoideae</taxon>
        <taxon>Orchideae</taxon>
        <taxon>Orchidinae</taxon>
        <taxon>Platanthera</taxon>
    </lineage>
</organism>
<dbReference type="PROSITE" id="PS51375">
    <property type="entry name" value="PPR"/>
    <property type="match status" value="3"/>
</dbReference>
<keyword evidence="2" id="KW-0677">Repeat</keyword>
<dbReference type="Proteomes" id="UP001418222">
    <property type="component" value="Unassembled WGS sequence"/>
</dbReference>
<evidence type="ECO:0000313" key="4">
    <source>
        <dbReference type="EMBL" id="KAK8919054.1"/>
    </source>
</evidence>
<accession>A0AAP0AYF3</accession>
<dbReference type="AlphaFoldDB" id="A0AAP0AYF3"/>
<dbReference type="InterPro" id="IPR002885">
    <property type="entry name" value="PPR_rpt"/>
</dbReference>
<dbReference type="NCBIfam" id="TIGR00756">
    <property type="entry name" value="PPR"/>
    <property type="match status" value="4"/>
</dbReference>
<feature type="repeat" description="PPR" evidence="3">
    <location>
        <begin position="217"/>
        <end position="251"/>
    </location>
</feature>
<reference evidence="4 5" key="1">
    <citation type="journal article" date="2022" name="Nat. Plants">
        <title>Genomes of leafy and leafless Platanthera orchids illuminate the evolution of mycoheterotrophy.</title>
        <authorList>
            <person name="Li M.H."/>
            <person name="Liu K.W."/>
            <person name="Li Z."/>
            <person name="Lu H.C."/>
            <person name="Ye Q.L."/>
            <person name="Zhang D."/>
            <person name="Wang J.Y."/>
            <person name="Li Y.F."/>
            <person name="Zhong Z.M."/>
            <person name="Liu X."/>
            <person name="Yu X."/>
            <person name="Liu D.K."/>
            <person name="Tu X.D."/>
            <person name="Liu B."/>
            <person name="Hao Y."/>
            <person name="Liao X.Y."/>
            <person name="Jiang Y.T."/>
            <person name="Sun W.H."/>
            <person name="Chen J."/>
            <person name="Chen Y.Q."/>
            <person name="Ai Y."/>
            <person name="Zhai J.W."/>
            <person name="Wu S.S."/>
            <person name="Zhou Z."/>
            <person name="Hsiao Y.Y."/>
            <person name="Wu W.L."/>
            <person name="Chen Y.Y."/>
            <person name="Lin Y.F."/>
            <person name="Hsu J.L."/>
            <person name="Li C.Y."/>
            <person name="Wang Z.W."/>
            <person name="Zhao X."/>
            <person name="Zhong W.Y."/>
            <person name="Ma X.K."/>
            <person name="Ma L."/>
            <person name="Huang J."/>
            <person name="Chen G.Z."/>
            <person name="Huang M.Z."/>
            <person name="Huang L."/>
            <person name="Peng D.H."/>
            <person name="Luo Y.B."/>
            <person name="Zou S.Q."/>
            <person name="Chen S.P."/>
            <person name="Lan S."/>
            <person name="Tsai W.C."/>
            <person name="Van de Peer Y."/>
            <person name="Liu Z.J."/>
        </authorList>
    </citation>
    <scope>NUCLEOTIDE SEQUENCE [LARGE SCALE GENOMIC DNA]</scope>
    <source>
        <strain evidence="4">Lor287</strain>
    </source>
</reference>
<dbReference type="Gene3D" id="1.25.40.10">
    <property type="entry name" value="Tetratricopeptide repeat domain"/>
    <property type="match status" value="3"/>
</dbReference>
<dbReference type="GO" id="GO:0003729">
    <property type="term" value="F:mRNA binding"/>
    <property type="evidence" value="ECO:0007669"/>
    <property type="project" value="TreeGrafter"/>
</dbReference>
<evidence type="ECO:0000256" key="3">
    <source>
        <dbReference type="PROSITE-ProRule" id="PRU00708"/>
    </source>
</evidence>
<comment type="similarity">
    <text evidence="1">Belongs to the PPR family. P subfamily.</text>
</comment>